<dbReference type="InterPro" id="IPR050446">
    <property type="entry name" value="FAD-oxidoreductase/Apoptosis"/>
</dbReference>
<name>A0A285NE36_9HYPH</name>
<protein>
    <submittedName>
        <fullName evidence="7">3-phenylpropionate/trans-cinnamate dioxygenase ferredoxin reductase subunit</fullName>
    </submittedName>
</protein>
<dbReference type="InterPro" id="IPR023753">
    <property type="entry name" value="FAD/NAD-binding_dom"/>
</dbReference>
<dbReference type="GO" id="GO:0005737">
    <property type="term" value="C:cytoplasm"/>
    <property type="evidence" value="ECO:0007669"/>
    <property type="project" value="TreeGrafter"/>
</dbReference>
<dbReference type="Proteomes" id="UP000219439">
    <property type="component" value="Unassembled WGS sequence"/>
</dbReference>
<dbReference type="Pfam" id="PF14759">
    <property type="entry name" value="Reductase_C"/>
    <property type="match status" value="1"/>
</dbReference>
<dbReference type="GO" id="GO:0016651">
    <property type="term" value="F:oxidoreductase activity, acting on NAD(P)H"/>
    <property type="evidence" value="ECO:0007669"/>
    <property type="project" value="TreeGrafter"/>
</dbReference>
<evidence type="ECO:0000256" key="3">
    <source>
        <dbReference type="ARBA" id="ARBA00022827"/>
    </source>
</evidence>
<dbReference type="OrthoDB" id="7809559at2"/>
<sequence length="405" mass="44959">MDRIVIIGAGQAGFSAASTLRKEGFDGQIDLIGNEKHLPYQRPPLSKKYLLGEMSAERLSFRDDTFFSDQNISLHLGKEVQSIDRVGKKVTFNDGVHLGYDRLILTTGSQARTLPDHMTKDVDPDRVFTIRTLADIDRMQPHFKAGARLLVLGGGYIGLEAAAVARQMGLEVTLVELQERLLARVTSPQTSDYFAWLHKDQGVDLRLGVGLEQLEQEDNAIKAFLGDSRTIICDLIIVGIGGNANIELARKAGLNIDDGIIVNEFGRTSDDNVFAAGDCCLLPYQGHRIRLESVQNAIDQAMIVAKTIMGGSEAYRPNPWFWSDQYDIKLQIAGLFDGYDTIIRRPGKGDRSCSHWYYRKGGLICVESINDPRAYMMGKRWLEKGQTPSPDAIANPDMDLKKIAV</sequence>
<dbReference type="InterPro" id="IPR016156">
    <property type="entry name" value="FAD/NAD-linked_Rdtase_dimer_sf"/>
</dbReference>
<dbReference type="SUPFAM" id="SSF51905">
    <property type="entry name" value="FAD/NAD(P)-binding domain"/>
    <property type="match status" value="2"/>
</dbReference>
<dbReference type="PRINTS" id="PR00368">
    <property type="entry name" value="FADPNR"/>
</dbReference>
<evidence type="ECO:0000259" key="5">
    <source>
        <dbReference type="Pfam" id="PF07992"/>
    </source>
</evidence>
<comment type="cofactor">
    <cofactor evidence="1">
        <name>FAD</name>
        <dbReference type="ChEBI" id="CHEBI:57692"/>
    </cofactor>
</comment>
<feature type="domain" description="FAD/NAD(P)-binding" evidence="5">
    <location>
        <begin position="3"/>
        <end position="301"/>
    </location>
</feature>
<dbReference type="Gene3D" id="3.30.390.30">
    <property type="match status" value="1"/>
</dbReference>
<accession>A0A285NE36</accession>
<dbReference type="AlphaFoldDB" id="A0A285NE36"/>
<dbReference type="PRINTS" id="PR00411">
    <property type="entry name" value="PNDRDTASEI"/>
</dbReference>
<dbReference type="InterPro" id="IPR036188">
    <property type="entry name" value="FAD/NAD-bd_sf"/>
</dbReference>
<dbReference type="GO" id="GO:0051213">
    <property type="term" value="F:dioxygenase activity"/>
    <property type="evidence" value="ECO:0007669"/>
    <property type="project" value="UniProtKB-KW"/>
</dbReference>
<keyword evidence="7" id="KW-0223">Dioxygenase</keyword>
<reference evidence="7 8" key="1">
    <citation type="submission" date="2017-09" db="EMBL/GenBank/DDBJ databases">
        <authorList>
            <person name="Ehlers B."/>
            <person name="Leendertz F.H."/>
        </authorList>
    </citation>
    <scope>NUCLEOTIDE SEQUENCE [LARGE SCALE GENOMIC DNA]</scope>
    <source>
        <strain evidence="7 8">DSM 18289</strain>
    </source>
</reference>
<proteinExistence type="predicted"/>
<feature type="domain" description="Reductase C-terminal" evidence="6">
    <location>
        <begin position="320"/>
        <end position="403"/>
    </location>
</feature>
<gene>
    <name evidence="7" type="ORF">SAMN06265368_0733</name>
</gene>
<keyword evidence="4" id="KW-0560">Oxidoreductase</keyword>
<dbReference type="Pfam" id="PF07992">
    <property type="entry name" value="Pyr_redox_2"/>
    <property type="match status" value="1"/>
</dbReference>
<dbReference type="PANTHER" id="PTHR43557">
    <property type="entry name" value="APOPTOSIS-INDUCING FACTOR 1"/>
    <property type="match status" value="1"/>
</dbReference>
<dbReference type="RefSeq" id="WP_097153176.1">
    <property type="nucleotide sequence ID" value="NZ_OBEL01000001.1"/>
</dbReference>
<dbReference type="SUPFAM" id="SSF55424">
    <property type="entry name" value="FAD/NAD-linked reductases, dimerisation (C-terminal) domain"/>
    <property type="match status" value="1"/>
</dbReference>
<dbReference type="Gene3D" id="3.50.50.60">
    <property type="entry name" value="FAD/NAD(P)-binding domain"/>
    <property type="match status" value="2"/>
</dbReference>
<evidence type="ECO:0000256" key="4">
    <source>
        <dbReference type="ARBA" id="ARBA00023002"/>
    </source>
</evidence>
<keyword evidence="8" id="KW-1185">Reference proteome</keyword>
<organism evidence="7 8">
    <name type="scientific">Cohaesibacter gelatinilyticus</name>
    <dbReference type="NCBI Taxonomy" id="372072"/>
    <lineage>
        <taxon>Bacteria</taxon>
        <taxon>Pseudomonadati</taxon>
        <taxon>Pseudomonadota</taxon>
        <taxon>Alphaproteobacteria</taxon>
        <taxon>Hyphomicrobiales</taxon>
        <taxon>Cohaesibacteraceae</taxon>
    </lineage>
</organism>
<dbReference type="EMBL" id="OBEL01000001">
    <property type="protein sequence ID" value="SNZ07217.1"/>
    <property type="molecule type" value="Genomic_DNA"/>
</dbReference>
<evidence type="ECO:0000256" key="1">
    <source>
        <dbReference type="ARBA" id="ARBA00001974"/>
    </source>
</evidence>
<evidence type="ECO:0000313" key="8">
    <source>
        <dbReference type="Proteomes" id="UP000219439"/>
    </source>
</evidence>
<evidence type="ECO:0000256" key="2">
    <source>
        <dbReference type="ARBA" id="ARBA00022630"/>
    </source>
</evidence>
<dbReference type="InterPro" id="IPR028202">
    <property type="entry name" value="Reductase_C"/>
</dbReference>
<evidence type="ECO:0000259" key="6">
    <source>
        <dbReference type="Pfam" id="PF14759"/>
    </source>
</evidence>
<dbReference type="PANTHER" id="PTHR43557:SF2">
    <property type="entry name" value="RIESKE DOMAIN-CONTAINING PROTEIN-RELATED"/>
    <property type="match status" value="1"/>
</dbReference>
<evidence type="ECO:0000313" key="7">
    <source>
        <dbReference type="EMBL" id="SNZ07217.1"/>
    </source>
</evidence>
<keyword evidence="2" id="KW-0285">Flavoprotein</keyword>
<keyword evidence="3" id="KW-0274">FAD</keyword>